<dbReference type="EMBL" id="VASG01000014">
    <property type="protein sequence ID" value="TLP68251.1"/>
    <property type="molecule type" value="Genomic_DNA"/>
</dbReference>
<dbReference type="Proteomes" id="UP000307510">
    <property type="component" value="Unassembled WGS sequence"/>
</dbReference>
<dbReference type="Pfam" id="PF13957">
    <property type="entry name" value="YafO_toxin"/>
    <property type="match status" value="1"/>
</dbReference>
<accession>A0A5R8ZS98</accession>
<protein>
    <recommendedName>
        <fullName evidence="3">Type II toxin-antitoxin system YafO family toxin</fullName>
    </recommendedName>
</protein>
<comment type="caution">
    <text evidence="1">The sequence shown here is derived from an EMBL/GenBank/DDBJ whole genome shotgun (WGS) entry which is preliminary data.</text>
</comment>
<name>A0A5R8ZS98_PSENT</name>
<reference evidence="1 2" key="1">
    <citation type="submission" date="2019-05" db="EMBL/GenBank/DDBJ databases">
        <authorList>
            <person name="Moore K."/>
            <person name="O'Neill P."/>
            <person name="Farbos A."/>
            <person name="Studholme D.J."/>
        </authorList>
    </citation>
    <scope>NUCLEOTIDE SEQUENCE [LARGE SCALE GENOMIC DNA]</scope>
    <source>
        <strain evidence="1 2">DSM 9128</strain>
    </source>
</reference>
<dbReference type="AlphaFoldDB" id="A0A5R8ZS98"/>
<proteinExistence type="predicted"/>
<organism evidence="1 2">
    <name type="scientific">Pseudomonas nitroreducens</name>
    <dbReference type="NCBI Taxonomy" id="46680"/>
    <lineage>
        <taxon>Bacteria</taxon>
        <taxon>Pseudomonadati</taxon>
        <taxon>Pseudomonadota</taxon>
        <taxon>Gammaproteobacteria</taxon>
        <taxon>Pseudomonadales</taxon>
        <taxon>Pseudomonadaceae</taxon>
        <taxon>Pseudomonas</taxon>
    </lineage>
</organism>
<sequence length="149" mass="17495">MVRIDVHPVFVDQFSSEDQDEVDLRESLIASFTRWIERGTHPDFGKDVTYRDPEGSVVPESGLRHVHITPALGADEEQCRKWEKYRTSNTHLVYVRADTGPHLLLYYFEHDAHRQARADQYRWLKALGRAADQWLKENKLYPCLREEVA</sequence>
<reference evidence="2" key="2">
    <citation type="submission" date="2019-06" db="EMBL/GenBank/DDBJ databases">
        <title>AzeR, a transcriptional regulator that responds to azelaic acid in Pseudomonas nitroreducens.</title>
        <authorList>
            <person name="Bez C."/>
            <person name="Javvadi S.G."/>
            <person name="Bertani I."/>
            <person name="Devescovi G."/>
            <person name="Studholme D.J."/>
            <person name="Geller A."/>
            <person name="Levy A."/>
            <person name="Venturi V."/>
        </authorList>
    </citation>
    <scope>NUCLEOTIDE SEQUENCE [LARGE SCALE GENOMIC DNA]</scope>
    <source>
        <strain evidence="2">DSM 9128</strain>
    </source>
</reference>
<evidence type="ECO:0000313" key="2">
    <source>
        <dbReference type="Proteomes" id="UP000307510"/>
    </source>
</evidence>
<gene>
    <name evidence="1" type="ORF">FEA48_30835</name>
</gene>
<dbReference type="RefSeq" id="WP_138217190.1">
    <property type="nucleotide sequence ID" value="NZ_VASG01000014.1"/>
</dbReference>
<dbReference type="InterPro" id="IPR020353">
    <property type="entry name" value="Toxin_YafO"/>
</dbReference>
<evidence type="ECO:0008006" key="3">
    <source>
        <dbReference type="Google" id="ProtNLM"/>
    </source>
</evidence>
<evidence type="ECO:0000313" key="1">
    <source>
        <dbReference type="EMBL" id="TLP68251.1"/>
    </source>
</evidence>